<sequence>MSIAATVRSVGNTTQVDVVVTSGTVIADPEAYVATDPNPATILAQAGLSATLELIDADLQSSSSLAGIYTYILIVTFGDLPTGTTTHTHDHTTVAFPLQQAYNDGPTITLASTAGPLKLVAADDSSVDYLRIQTDSATTVRDLLWLYQGSILRVGAHQEFFADATYDVGTSDAGVTLRRPRDVRISRDLWAGRNLEVTGYGSFDSYSLSTHHRLTGQAANPSTAAGVRHIYVNTGDNSLRYWDGASDNVISGGAGTGGDTVGVYDCPAGVVVGDVVVFDTPGAVVVANATTMAGVSIAGVVVLKPTATTASVKYVGETGSVFAGALTTGETYYVAKTDGNIIDYATASFVTNDTVQVVGVAKDTNTLVIRPGVPGIK</sequence>
<dbReference type="AlphaFoldDB" id="A0A0F9TJG5"/>
<comment type="caution">
    <text evidence="1">The sequence shown here is derived from an EMBL/GenBank/DDBJ whole genome shotgun (WGS) entry which is preliminary data.</text>
</comment>
<organism evidence="1">
    <name type="scientific">marine sediment metagenome</name>
    <dbReference type="NCBI Taxonomy" id="412755"/>
    <lineage>
        <taxon>unclassified sequences</taxon>
        <taxon>metagenomes</taxon>
        <taxon>ecological metagenomes</taxon>
    </lineage>
</organism>
<name>A0A0F9TJG5_9ZZZZ</name>
<accession>A0A0F9TJG5</accession>
<dbReference type="EMBL" id="LAZR01001182">
    <property type="protein sequence ID" value="KKN49141.1"/>
    <property type="molecule type" value="Genomic_DNA"/>
</dbReference>
<proteinExistence type="predicted"/>
<gene>
    <name evidence="1" type="ORF">LCGC14_0645890</name>
</gene>
<protein>
    <submittedName>
        <fullName evidence="1">Uncharacterized protein</fullName>
    </submittedName>
</protein>
<evidence type="ECO:0000313" key="1">
    <source>
        <dbReference type="EMBL" id="KKN49141.1"/>
    </source>
</evidence>
<reference evidence="1" key="1">
    <citation type="journal article" date="2015" name="Nature">
        <title>Complex archaea that bridge the gap between prokaryotes and eukaryotes.</title>
        <authorList>
            <person name="Spang A."/>
            <person name="Saw J.H."/>
            <person name="Jorgensen S.L."/>
            <person name="Zaremba-Niedzwiedzka K."/>
            <person name="Martijn J."/>
            <person name="Lind A.E."/>
            <person name="van Eijk R."/>
            <person name="Schleper C."/>
            <person name="Guy L."/>
            <person name="Ettema T.J."/>
        </authorList>
    </citation>
    <scope>NUCLEOTIDE SEQUENCE</scope>
</reference>